<name>A0ACB8ZRY7_CICIN</name>
<evidence type="ECO:0000313" key="1">
    <source>
        <dbReference type="EMBL" id="KAI3700777.1"/>
    </source>
</evidence>
<keyword evidence="2" id="KW-1185">Reference proteome</keyword>
<reference evidence="2" key="1">
    <citation type="journal article" date="2022" name="Mol. Ecol. Resour.">
        <title>The genomes of chicory, endive, great burdock and yacon provide insights into Asteraceae palaeo-polyploidization history and plant inulin production.</title>
        <authorList>
            <person name="Fan W."/>
            <person name="Wang S."/>
            <person name="Wang H."/>
            <person name="Wang A."/>
            <person name="Jiang F."/>
            <person name="Liu H."/>
            <person name="Zhao H."/>
            <person name="Xu D."/>
            <person name="Zhang Y."/>
        </authorList>
    </citation>
    <scope>NUCLEOTIDE SEQUENCE [LARGE SCALE GENOMIC DNA]</scope>
    <source>
        <strain evidence="2">cv. Punajuju</strain>
    </source>
</reference>
<protein>
    <submittedName>
        <fullName evidence="1">Uncharacterized protein</fullName>
    </submittedName>
</protein>
<reference evidence="1 2" key="2">
    <citation type="journal article" date="2022" name="Mol. Ecol. Resour.">
        <title>The genomes of chicory, endive, great burdock and yacon provide insights into Asteraceae paleo-polyploidization history and plant inulin production.</title>
        <authorList>
            <person name="Fan W."/>
            <person name="Wang S."/>
            <person name="Wang H."/>
            <person name="Wang A."/>
            <person name="Jiang F."/>
            <person name="Liu H."/>
            <person name="Zhao H."/>
            <person name="Xu D."/>
            <person name="Zhang Y."/>
        </authorList>
    </citation>
    <scope>NUCLEOTIDE SEQUENCE [LARGE SCALE GENOMIC DNA]</scope>
    <source>
        <strain evidence="2">cv. Punajuju</strain>
        <tissue evidence="1">Leaves</tissue>
    </source>
</reference>
<accession>A0ACB8ZRY7</accession>
<dbReference type="Proteomes" id="UP001055811">
    <property type="component" value="Linkage Group LG08"/>
</dbReference>
<comment type="caution">
    <text evidence="1">The sequence shown here is derived from an EMBL/GenBank/DDBJ whole genome shotgun (WGS) entry which is preliminary data.</text>
</comment>
<organism evidence="1 2">
    <name type="scientific">Cichorium intybus</name>
    <name type="common">Chicory</name>
    <dbReference type="NCBI Taxonomy" id="13427"/>
    <lineage>
        <taxon>Eukaryota</taxon>
        <taxon>Viridiplantae</taxon>
        <taxon>Streptophyta</taxon>
        <taxon>Embryophyta</taxon>
        <taxon>Tracheophyta</taxon>
        <taxon>Spermatophyta</taxon>
        <taxon>Magnoliopsida</taxon>
        <taxon>eudicotyledons</taxon>
        <taxon>Gunneridae</taxon>
        <taxon>Pentapetalae</taxon>
        <taxon>asterids</taxon>
        <taxon>campanulids</taxon>
        <taxon>Asterales</taxon>
        <taxon>Asteraceae</taxon>
        <taxon>Cichorioideae</taxon>
        <taxon>Cichorieae</taxon>
        <taxon>Cichoriinae</taxon>
        <taxon>Cichorium</taxon>
    </lineage>
</organism>
<dbReference type="EMBL" id="CM042016">
    <property type="protein sequence ID" value="KAI3700777.1"/>
    <property type="molecule type" value="Genomic_DNA"/>
</dbReference>
<evidence type="ECO:0000313" key="2">
    <source>
        <dbReference type="Proteomes" id="UP001055811"/>
    </source>
</evidence>
<sequence length="155" mass="16927">MTRKTRLTGRILGAISGRSLKLEARTWINCWKMVISKQIRARCAQGPGGVRPGAVRPSPGAVWDKMVVVHAKTRNNRDLNATSIQIVENWCDLMAMIPGVEPKLIRLLTELCSSYRLLNVPAGHGALRGGPALSQGSIERGATRQVAENPHGKQQ</sequence>
<proteinExistence type="predicted"/>
<gene>
    <name evidence="1" type="ORF">L2E82_45415</name>
</gene>